<organism evidence="2 3">
    <name type="scientific">Macrostomum lignano</name>
    <dbReference type="NCBI Taxonomy" id="282301"/>
    <lineage>
        <taxon>Eukaryota</taxon>
        <taxon>Metazoa</taxon>
        <taxon>Spiralia</taxon>
        <taxon>Lophotrochozoa</taxon>
        <taxon>Platyhelminthes</taxon>
        <taxon>Rhabditophora</taxon>
        <taxon>Macrostomorpha</taxon>
        <taxon>Macrostomida</taxon>
        <taxon>Macrostomidae</taxon>
        <taxon>Macrostomum</taxon>
    </lineage>
</organism>
<accession>A0A1I8IZ54</accession>
<evidence type="ECO:0000313" key="3">
    <source>
        <dbReference type="WBParaSite" id="maker-uti_cns_0039202-snap-gene-0.2-mRNA-1"/>
    </source>
</evidence>
<keyword evidence="2" id="KW-1185">Reference proteome</keyword>
<sequence length="174" mass="18679">RTTTTTATTTEAPAVESSVEALPPRPPASTAATATSANARSRPPRPKSSGRRQPRRQSTRSRWCPRAAACRRCRLAKHSPPTWLDSPATAGRSGVLAHETLSPEDERLANDQLDLVCSAFSAGRTRKAPARHPACQAGGSAWRSASRCWPACLPILFAATPGRRRRCDSAREDG</sequence>
<dbReference type="WBParaSite" id="maker-uti_cns_0039202-snap-gene-0.2-mRNA-1">
    <property type="protein sequence ID" value="maker-uti_cns_0039202-snap-gene-0.2-mRNA-1"/>
    <property type="gene ID" value="maker-uti_cns_0039202-snap-gene-0.2"/>
</dbReference>
<feature type="compositionally biased region" description="Low complexity" evidence="1">
    <location>
        <begin position="1"/>
        <end position="10"/>
    </location>
</feature>
<proteinExistence type="predicted"/>
<reference evidence="3" key="1">
    <citation type="submission" date="2016-11" db="UniProtKB">
        <authorList>
            <consortium name="WormBaseParasite"/>
        </authorList>
    </citation>
    <scope>IDENTIFICATION</scope>
</reference>
<feature type="compositionally biased region" description="Basic residues" evidence="1">
    <location>
        <begin position="42"/>
        <end position="59"/>
    </location>
</feature>
<dbReference type="Proteomes" id="UP000095280">
    <property type="component" value="Unplaced"/>
</dbReference>
<dbReference type="AlphaFoldDB" id="A0A1I8IZ54"/>
<protein>
    <submittedName>
        <fullName evidence="3">Os08g0442700 protein</fullName>
    </submittedName>
</protein>
<name>A0A1I8IZ54_9PLAT</name>
<evidence type="ECO:0000313" key="2">
    <source>
        <dbReference type="Proteomes" id="UP000095280"/>
    </source>
</evidence>
<feature type="compositionally biased region" description="Low complexity" evidence="1">
    <location>
        <begin position="28"/>
        <end position="41"/>
    </location>
</feature>
<evidence type="ECO:0000256" key="1">
    <source>
        <dbReference type="SAM" id="MobiDB-lite"/>
    </source>
</evidence>
<feature type="region of interest" description="Disordered" evidence="1">
    <location>
        <begin position="1"/>
        <end position="63"/>
    </location>
</feature>